<accession>W4L5L6</accession>
<name>W4L5L6_ENTF1</name>
<dbReference type="Pfam" id="PF18929">
    <property type="entry name" value="DUF5678"/>
    <property type="match status" value="1"/>
</dbReference>
<sequence length="101" mass="11866">MISEDIQPAVKLLEPSQLAEGSDMVREKQAFEAMYPDLLQHYEGKYVAIYQQQVVDHDPDKVTLALRVYRTHGYKPIFVHYVSRHRPVQRSMRSPRLPSQR</sequence>
<dbReference type="Proteomes" id="UP000019141">
    <property type="component" value="Unassembled WGS sequence"/>
</dbReference>
<dbReference type="InterPro" id="IPR043734">
    <property type="entry name" value="DUF5678"/>
</dbReference>
<comment type="caution">
    <text evidence="2">The sequence shown here is derived from an EMBL/GenBank/DDBJ whole genome shotgun (WGS) entry which is preliminary data.</text>
</comment>
<proteinExistence type="predicted"/>
<dbReference type="HOGENOM" id="CLU_2286323_0_0_7"/>
<protein>
    <recommendedName>
        <fullName evidence="1">DUF5678 domain-containing protein</fullName>
    </recommendedName>
</protein>
<organism evidence="2 3">
    <name type="scientific">Entotheonella factor</name>
    <dbReference type="NCBI Taxonomy" id="1429438"/>
    <lineage>
        <taxon>Bacteria</taxon>
        <taxon>Pseudomonadati</taxon>
        <taxon>Nitrospinota/Tectimicrobiota group</taxon>
        <taxon>Candidatus Tectimicrobiota</taxon>
        <taxon>Candidatus Entotheonellia</taxon>
        <taxon>Candidatus Entotheonellales</taxon>
        <taxon>Candidatus Entotheonellaceae</taxon>
        <taxon>Candidatus Entotheonella</taxon>
    </lineage>
</organism>
<gene>
    <name evidence="2" type="ORF">ETSY1_40345</name>
</gene>
<keyword evidence="3" id="KW-1185">Reference proteome</keyword>
<reference evidence="2 3" key="1">
    <citation type="journal article" date="2014" name="Nature">
        <title>An environmental bacterial taxon with a large and distinct metabolic repertoire.</title>
        <authorList>
            <person name="Wilson M.C."/>
            <person name="Mori T."/>
            <person name="Ruckert C."/>
            <person name="Uria A.R."/>
            <person name="Helf M.J."/>
            <person name="Takada K."/>
            <person name="Gernert C."/>
            <person name="Steffens U.A."/>
            <person name="Heycke N."/>
            <person name="Schmitt S."/>
            <person name="Rinke C."/>
            <person name="Helfrich E.J."/>
            <person name="Brachmann A.O."/>
            <person name="Gurgui C."/>
            <person name="Wakimoto T."/>
            <person name="Kracht M."/>
            <person name="Crusemann M."/>
            <person name="Hentschel U."/>
            <person name="Abe I."/>
            <person name="Matsunaga S."/>
            <person name="Kalinowski J."/>
            <person name="Takeyama H."/>
            <person name="Piel J."/>
        </authorList>
    </citation>
    <scope>NUCLEOTIDE SEQUENCE [LARGE SCALE GENOMIC DNA]</scope>
    <source>
        <strain evidence="3">TSY1</strain>
    </source>
</reference>
<evidence type="ECO:0000313" key="3">
    <source>
        <dbReference type="Proteomes" id="UP000019141"/>
    </source>
</evidence>
<dbReference type="EMBL" id="AZHW01001291">
    <property type="protein sequence ID" value="ETW93179.1"/>
    <property type="molecule type" value="Genomic_DNA"/>
</dbReference>
<feature type="domain" description="DUF5678" evidence="1">
    <location>
        <begin position="37"/>
        <end position="60"/>
    </location>
</feature>
<dbReference type="AlphaFoldDB" id="W4L5L6"/>
<evidence type="ECO:0000259" key="1">
    <source>
        <dbReference type="Pfam" id="PF18929"/>
    </source>
</evidence>
<evidence type="ECO:0000313" key="2">
    <source>
        <dbReference type="EMBL" id="ETW93179.1"/>
    </source>
</evidence>